<evidence type="ECO:0000256" key="4">
    <source>
        <dbReference type="ARBA" id="ARBA00035143"/>
    </source>
</evidence>
<dbReference type="SUPFAM" id="SSF46785">
    <property type="entry name" value="Winged helix' DNA-binding domain"/>
    <property type="match status" value="1"/>
</dbReference>
<dbReference type="SMART" id="SM01413">
    <property type="entry name" value="Ribosomal_S19e"/>
    <property type="match status" value="1"/>
</dbReference>
<dbReference type="Ensembl" id="ENSAOCT00000061684.1">
    <property type="protein sequence ID" value="ENSAOCP00000059700.1"/>
    <property type="gene ID" value="ENSAOCG00000020811.2"/>
</dbReference>
<dbReference type="GeneTree" id="ENSGT00390000013102"/>
<dbReference type="Proteomes" id="UP001501940">
    <property type="component" value="Chromosome 9"/>
</dbReference>
<evidence type="ECO:0000256" key="5">
    <source>
        <dbReference type="ARBA" id="ARBA00035466"/>
    </source>
</evidence>
<dbReference type="FunFam" id="1.10.10.10:FF:000118">
    <property type="entry name" value="40S ribosomal protein S19"/>
    <property type="match status" value="1"/>
</dbReference>
<dbReference type="GO" id="GO:0006412">
    <property type="term" value="P:translation"/>
    <property type="evidence" value="ECO:0007669"/>
    <property type="project" value="InterPro"/>
</dbReference>
<dbReference type="GO" id="GO:0003735">
    <property type="term" value="F:structural constituent of ribosome"/>
    <property type="evidence" value="ECO:0007669"/>
    <property type="project" value="InterPro"/>
</dbReference>
<evidence type="ECO:0000313" key="6">
    <source>
        <dbReference type="Ensembl" id="ENSAOCP00000059700.1"/>
    </source>
</evidence>
<dbReference type="InterPro" id="IPR001266">
    <property type="entry name" value="Ribosomal_eS19"/>
</dbReference>
<proteinExistence type="inferred from homology"/>
<comment type="similarity">
    <text evidence="1">Belongs to the eukaryotic ribosomal protein eS19 family.</text>
</comment>
<sequence length="198" mass="22091">MGWKPRSTLFRSLSTSEMPGVTVKDVNQQEFVRALAAFLKKSGKLKVPDWVDLVKLGKHKELAPSDENWFYIRAASTVRHLYLRGGAGVGSMTKIYGGRNRNGVCPAHYSVGSKNVARKVLQALELLKMIEKDPNGGRRLTSQGTRDLDRIAGQVSQRLWVEEELEVCRLRPGVIPSGLNFPAHLGRVRARKTTTKQP</sequence>
<organism evidence="6 7">
    <name type="scientific">Amphiprion ocellaris</name>
    <name type="common">Clown anemonefish</name>
    <dbReference type="NCBI Taxonomy" id="80972"/>
    <lineage>
        <taxon>Eukaryota</taxon>
        <taxon>Metazoa</taxon>
        <taxon>Chordata</taxon>
        <taxon>Craniata</taxon>
        <taxon>Vertebrata</taxon>
        <taxon>Euteleostomi</taxon>
        <taxon>Actinopterygii</taxon>
        <taxon>Neopterygii</taxon>
        <taxon>Teleostei</taxon>
        <taxon>Neoteleostei</taxon>
        <taxon>Acanthomorphata</taxon>
        <taxon>Ovalentaria</taxon>
        <taxon>Pomacentridae</taxon>
        <taxon>Amphiprion</taxon>
    </lineage>
</organism>
<evidence type="ECO:0000256" key="3">
    <source>
        <dbReference type="ARBA" id="ARBA00023274"/>
    </source>
</evidence>
<accession>A0AAQ5Z7K1</accession>
<dbReference type="Pfam" id="PF01090">
    <property type="entry name" value="Ribosomal_S19e"/>
    <property type="match status" value="1"/>
</dbReference>
<dbReference type="PANTHER" id="PTHR11710:SF0">
    <property type="entry name" value="40S RIBOSOMAL PROTEIN S19"/>
    <property type="match status" value="1"/>
</dbReference>
<keyword evidence="2" id="KW-0689">Ribosomal protein</keyword>
<dbReference type="GO" id="GO:0003723">
    <property type="term" value="F:RNA binding"/>
    <property type="evidence" value="ECO:0007669"/>
    <property type="project" value="TreeGrafter"/>
</dbReference>
<dbReference type="PANTHER" id="PTHR11710">
    <property type="entry name" value="40S RIBOSOMAL PROTEIN S19"/>
    <property type="match status" value="1"/>
</dbReference>
<dbReference type="GO" id="GO:0000028">
    <property type="term" value="P:ribosomal small subunit assembly"/>
    <property type="evidence" value="ECO:0007669"/>
    <property type="project" value="TreeGrafter"/>
</dbReference>
<evidence type="ECO:0000313" key="7">
    <source>
        <dbReference type="Proteomes" id="UP001501940"/>
    </source>
</evidence>
<dbReference type="AlphaFoldDB" id="A0AAQ5Z7K1"/>
<name>A0AAQ5Z7K1_AMPOC</name>
<dbReference type="InterPro" id="IPR036388">
    <property type="entry name" value="WH-like_DNA-bd_sf"/>
</dbReference>
<dbReference type="InterPro" id="IPR036390">
    <property type="entry name" value="WH_DNA-bd_sf"/>
</dbReference>
<evidence type="ECO:0000256" key="2">
    <source>
        <dbReference type="ARBA" id="ARBA00022980"/>
    </source>
</evidence>
<dbReference type="GO" id="GO:0022627">
    <property type="term" value="C:cytosolic small ribosomal subunit"/>
    <property type="evidence" value="ECO:0007669"/>
    <property type="project" value="TreeGrafter"/>
</dbReference>
<dbReference type="PROSITE" id="PS00628">
    <property type="entry name" value="RIBOSOMAL_S19E"/>
    <property type="match status" value="1"/>
</dbReference>
<reference evidence="6" key="3">
    <citation type="submission" date="2025-09" db="UniProtKB">
        <authorList>
            <consortium name="Ensembl"/>
        </authorList>
    </citation>
    <scope>IDENTIFICATION</scope>
</reference>
<evidence type="ECO:0000256" key="1">
    <source>
        <dbReference type="ARBA" id="ARBA00010014"/>
    </source>
</evidence>
<gene>
    <name evidence="6" type="primary">RPS19</name>
</gene>
<reference evidence="6 7" key="1">
    <citation type="submission" date="2022-01" db="EMBL/GenBank/DDBJ databases">
        <title>A chromosome-scale genome assembly of the false clownfish, Amphiprion ocellaris.</title>
        <authorList>
            <person name="Ryu T."/>
        </authorList>
    </citation>
    <scope>NUCLEOTIDE SEQUENCE [LARGE SCALE GENOMIC DNA]</scope>
</reference>
<dbReference type="Gene3D" id="1.10.10.10">
    <property type="entry name" value="Winged helix-like DNA-binding domain superfamily/Winged helix DNA-binding domain"/>
    <property type="match status" value="1"/>
</dbReference>
<reference evidence="6" key="2">
    <citation type="submission" date="2025-08" db="UniProtKB">
        <authorList>
            <consortium name="Ensembl"/>
        </authorList>
    </citation>
    <scope>IDENTIFICATION</scope>
</reference>
<protein>
    <recommendedName>
        <fullName evidence="4">Small ribosomal subunit protein eS19</fullName>
    </recommendedName>
    <alternativeName>
        <fullName evidence="5">40S ribosomal protein S19</fullName>
    </alternativeName>
</protein>
<dbReference type="InterPro" id="IPR018277">
    <property type="entry name" value="Ribosomal_eS19_CS"/>
</dbReference>
<keyword evidence="3" id="KW-0687">Ribonucleoprotein</keyword>
<keyword evidence="7" id="KW-1185">Reference proteome</keyword>